<dbReference type="AlphaFoldDB" id="N1WC99"/>
<evidence type="ECO:0000313" key="2">
    <source>
        <dbReference type="Proteomes" id="UP000012313"/>
    </source>
</evidence>
<reference evidence="1" key="1">
    <citation type="submission" date="2013-03" db="EMBL/GenBank/DDBJ databases">
        <authorList>
            <person name="Harkins D.M."/>
            <person name="Durkin A.S."/>
            <person name="Brinkac L.M."/>
            <person name="Haft D.H."/>
            <person name="Selengut J.D."/>
            <person name="Sanka R."/>
            <person name="DePew J."/>
            <person name="Purushe J."/>
            <person name="Hartskeerl R.A."/>
            <person name="Ahmed A."/>
            <person name="van der Linden H."/>
            <person name="Goris M.G.A."/>
            <person name="Vinetz J.M."/>
            <person name="Sutton G.G."/>
            <person name="Nierman W.C."/>
            <person name="Fouts D.E."/>
        </authorList>
    </citation>
    <scope>NUCLEOTIDE SEQUENCE [LARGE SCALE GENOMIC DNA]</scope>
    <source>
        <strain evidence="1">ICFT</strain>
    </source>
</reference>
<organism evidence="1 2">
    <name type="scientific">Leptospira weilii serovar Ranarum str. ICFT</name>
    <dbReference type="NCBI Taxonomy" id="1218598"/>
    <lineage>
        <taxon>Bacteria</taxon>
        <taxon>Pseudomonadati</taxon>
        <taxon>Spirochaetota</taxon>
        <taxon>Spirochaetia</taxon>
        <taxon>Leptospirales</taxon>
        <taxon>Leptospiraceae</taxon>
        <taxon>Leptospira</taxon>
    </lineage>
</organism>
<sequence>MRYRNRSVFVLFFIDPSASFGTHSRRLWTGTFGNKHRILETTLKLLVIEKR</sequence>
<name>N1WC99_9LEPT</name>
<proteinExistence type="predicted"/>
<accession>N1WC99</accession>
<dbReference type="STRING" id="1218598.LEP1GSC060_2697"/>
<gene>
    <name evidence="1" type="ORF">LEP1GSC060_2697</name>
</gene>
<comment type="caution">
    <text evidence="1">The sequence shown here is derived from an EMBL/GenBank/DDBJ whole genome shotgun (WGS) entry which is preliminary data.</text>
</comment>
<evidence type="ECO:0000313" key="1">
    <source>
        <dbReference type="EMBL" id="EMY77901.1"/>
    </source>
</evidence>
<protein>
    <submittedName>
        <fullName evidence="1">Uncharacterized protein</fullName>
    </submittedName>
</protein>
<dbReference type="EMBL" id="AOHC02000029">
    <property type="protein sequence ID" value="EMY77901.1"/>
    <property type="molecule type" value="Genomic_DNA"/>
</dbReference>
<keyword evidence="2" id="KW-1185">Reference proteome</keyword>
<dbReference type="Proteomes" id="UP000012313">
    <property type="component" value="Unassembled WGS sequence"/>
</dbReference>